<sequence>MSLFYIFLIKKFLEGKKEREGNSYKRGLLLI</sequence>
<reference evidence="1 2" key="1">
    <citation type="submission" date="2015-04" db="EMBL/GenBank/DDBJ databases">
        <title>Evaluation of non-dairy Lactococcus lactis with potential dairy applications reveals extensive phenotype-genotype disparity.</title>
        <authorList>
            <person name="Cavanagh D."/>
            <person name="Casey A."/>
            <person name="Altermann E."/>
            <person name="Cotter P."/>
            <person name="Fitzgerald G.F."/>
            <person name="McAuliffe O."/>
        </authorList>
    </citation>
    <scope>NUCLEOTIDE SEQUENCE [LARGE SCALE GENOMIC DNA]</scope>
    <source>
        <strain evidence="1 2">DPC6856</strain>
    </source>
</reference>
<organism evidence="1 2">
    <name type="scientific">Lactococcus lactis subsp. cremoris</name>
    <name type="common">Streptococcus cremoris</name>
    <dbReference type="NCBI Taxonomy" id="1359"/>
    <lineage>
        <taxon>Bacteria</taxon>
        <taxon>Bacillati</taxon>
        <taxon>Bacillota</taxon>
        <taxon>Bacilli</taxon>
        <taxon>Lactobacillales</taxon>
        <taxon>Streptococcaceae</taxon>
        <taxon>Lactococcus</taxon>
    </lineage>
</organism>
<accession>A0ABR5EEI4</accession>
<keyword evidence="2" id="KW-1185">Reference proteome</keyword>
<name>A0ABR5EEI4_LACLC</name>
<proteinExistence type="predicted"/>
<comment type="caution">
    <text evidence="1">The sequence shown here is derived from an EMBL/GenBank/DDBJ whole genome shotgun (WGS) entry which is preliminary data.</text>
</comment>
<evidence type="ECO:0000313" key="2">
    <source>
        <dbReference type="Proteomes" id="UP000034513"/>
    </source>
</evidence>
<protein>
    <submittedName>
        <fullName evidence="1">Uncharacterized protein</fullName>
    </submittedName>
</protein>
<gene>
    <name evidence="1" type="ORF">VN93_2158</name>
</gene>
<dbReference type="EMBL" id="LAVW01000149">
    <property type="protein sequence ID" value="KKW70503.1"/>
    <property type="molecule type" value="Genomic_DNA"/>
</dbReference>
<evidence type="ECO:0000313" key="1">
    <source>
        <dbReference type="EMBL" id="KKW70503.1"/>
    </source>
</evidence>
<dbReference type="Proteomes" id="UP000034513">
    <property type="component" value="Unassembled WGS sequence"/>
</dbReference>